<feature type="compositionally biased region" description="Acidic residues" evidence="3">
    <location>
        <begin position="190"/>
        <end position="212"/>
    </location>
</feature>
<feature type="region of interest" description="Disordered" evidence="3">
    <location>
        <begin position="636"/>
        <end position="675"/>
    </location>
</feature>
<comment type="caution">
    <text evidence="5">The sequence shown here is derived from an EMBL/GenBank/DDBJ whole genome shotgun (WGS) entry which is preliminary data.</text>
</comment>
<evidence type="ECO:0000259" key="4">
    <source>
        <dbReference type="PROSITE" id="PS52001"/>
    </source>
</evidence>
<evidence type="ECO:0000313" key="6">
    <source>
        <dbReference type="Proteomes" id="UP000664169"/>
    </source>
</evidence>
<dbReference type="EMBL" id="CAJPDQ010000009">
    <property type="protein sequence ID" value="CAF9914858.1"/>
    <property type="molecule type" value="Genomic_DNA"/>
</dbReference>
<dbReference type="PANTHER" id="PTHR15565">
    <property type="entry name" value="AATF PROTEIN APOPTOSIS ANTAGONIZING TRANSCRIPTION FACTOR"/>
    <property type="match status" value="1"/>
</dbReference>
<dbReference type="Pfam" id="PF09793">
    <property type="entry name" value="AD"/>
    <property type="match status" value="1"/>
</dbReference>
<name>A0A8H3IDV9_9LECA</name>
<feature type="compositionally biased region" description="Basic and acidic residues" evidence="3">
    <location>
        <begin position="139"/>
        <end position="152"/>
    </location>
</feature>
<dbReference type="InterPro" id="IPR047574">
    <property type="entry name" value="AD"/>
</dbReference>
<proteinExistence type="inferred from homology"/>
<gene>
    <name evidence="5" type="ORF">GOMPHAMPRED_008311</name>
</gene>
<organism evidence="5 6">
    <name type="scientific">Gomphillus americanus</name>
    <dbReference type="NCBI Taxonomy" id="1940652"/>
    <lineage>
        <taxon>Eukaryota</taxon>
        <taxon>Fungi</taxon>
        <taxon>Dikarya</taxon>
        <taxon>Ascomycota</taxon>
        <taxon>Pezizomycotina</taxon>
        <taxon>Lecanoromycetes</taxon>
        <taxon>OSLEUM clade</taxon>
        <taxon>Ostropomycetidae</taxon>
        <taxon>Ostropales</taxon>
        <taxon>Graphidaceae</taxon>
        <taxon>Gomphilloideae</taxon>
        <taxon>Gomphillus</taxon>
    </lineage>
</organism>
<comment type="similarity">
    <text evidence="1">Belongs to the AATF family.</text>
</comment>
<evidence type="ECO:0000256" key="3">
    <source>
        <dbReference type="SAM" id="MobiDB-lite"/>
    </source>
</evidence>
<feature type="compositionally biased region" description="Polar residues" evidence="3">
    <location>
        <begin position="153"/>
        <end position="165"/>
    </location>
</feature>
<accession>A0A8H3IDV9</accession>
<dbReference type="PANTHER" id="PTHR15565:SF0">
    <property type="entry name" value="PROTEIN AATF"/>
    <property type="match status" value="1"/>
</dbReference>
<feature type="region of interest" description="Disordered" evidence="3">
    <location>
        <begin position="419"/>
        <end position="442"/>
    </location>
</feature>
<dbReference type="AlphaFoldDB" id="A0A8H3IDV9"/>
<dbReference type="GO" id="GO:0005730">
    <property type="term" value="C:nucleolus"/>
    <property type="evidence" value="ECO:0007669"/>
    <property type="project" value="TreeGrafter"/>
</dbReference>
<evidence type="ECO:0000313" key="5">
    <source>
        <dbReference type="EMBL" id="CAF9914858.1"/>
    </source>
</evidence>
<dbReference type="GO" id="GO:0000462">
    <property type="term" value="P:maturation of SSU-rRNA from tricistronic rRNA transcript (SSU-rRNA, 5.8S rRNA, LSU-rRNA)"/>
    <property type="evidence" value="ECO:0007669"/>
    <property type="project" value="TreeGrafter"/>
</dbReference>
<dbReference type="PROSITE" id="PS52001">
    <property type="entry name" value="AD"/>
    <property type="match status" value="1"/>
</dbReference>
<evidence type="ECO:0000256" key="2">
    <source>
        <dbReference type="ARBA" id="ARBA00013850"/>
    </source>
</evidence>
<dbReference type="InterPro" id="IPR025160">
    <property type="entry name" value="AATF"/>
</dbReference>
<keyword evidence="6" id="KW-1185">Reference proteome</keyword>
<dbReference type="InterPro" id="IPR019181">
    <property type="entry name" value="LSM12_ABD"/>
</dbReference>
<dbReference type="InterPro" id="IPR012617">
    <property type="entry name" value="AATF_C"/>
</dbReference>
<dbReference type="Pfam" id="PF13339">
    <property type="entry name" value="AATF-Che1"/>
    <property type="match status" value="1"/>
</dbReference>
<sequence length="782" mass="85692">MSSRKTLAELVAELEDPLPIEVDPESINDPERNSDVGEEADEFAKRDHYEAVGTSQLRKASQPVLGPQYLGTHVKRKDLYEDQDVDDDPFSRRVNSDLGDKPSDEDEDYDDPDHVDLDFQDGNDEEIDSDDAFGNGDEEIFREKGFTFRDSSKSISDPYNLTSEPPKSKQGSDHASSGEDSDTFLVDGTSDNEELSENATDSDTDATTDTDNDGNRLDEVALRAMMSSQQKYVVAKLSEAMNDEAAKGNAVKKQYTTFDTLVGTRVHLQKSLIAANSMDAIKSMGDDQRGIAEAAAAAETAAIGVLNSLASLLFSIQDVALEGKSQSVLGKRPFSAIVATSSEDINQALSGSHKAFKSHRRQVLTKWENKTRTTTLSTRNRLVQKKEEDSLVTILDGQLLGANQERLMQKTRIARSCAPIQNNNESSSNNRPAIEETETTTSLPNLNSHIPVYDDADFYALLLRELIDHKKTYTKSTSSDLSSAAISVATAPSNLLRNNKSKRVNVDTKASKGRKMKYVVHEKIQNFMAPINLGTWETRQAEELFAGLLGRKIARLEEDEAMGGGPGLEEDTEMQGLRLVQITTSSNPPKSYEGHLFSVYTPSNLLAITPTWPLSTSSTPALTVLPISNIQSFSITSPAQNQSGPSTNATSQNNSSTNAKPQSQAPPYLPPLPPLLDAATQQARVQAAIARVQQEDARRGRGVTKEAQEIFDALVRTLPTRWDGENIVVLDQILISKPYRVEDVKAGKEVQAQMVQRIRKVLEAERKKIAERSGGGGIRKGG</sequence>
<evidence type="ECO:0000256" key="1">
    <source>
        <dbReference type="ARBA" id="ARBA00008966"/>
    </source>
</evidence>
<dbReference type="Pfam" id="PF08164">
    <property type="entry name" value="TRAUB"/>
    <property type="match status" value="1"/>
</dbReference>
<feature type="compositionally biased region" description="Acidic residues" evidence="3">
    <location>
        <begin position="118"/>
        <end position="138"/>
    </location>
</feature>
<feature type="region of interest" description="Disordered" evidence="3">
    <location>
        <begin position="15"/>
        <end position="214"/>
    </location>
</feature>
<feature type="domain" description="AD" evidence="4">
    <location>
        <begin position="674"/>
        <end position="770"/>
    </location>
</feature>
<feature type="compositionally biased region" description="Polar residues" evidence="3">
    <location>
        <begin position="419"/>
        <end position="431"/>
    </location>
</feature>
<feature type="compositionally biased region" description="Polar residues" evidence="3">
    <location>
        <begin position="636"/>
        <end position="645"/>
    </location>
</feature>
<dbReference type="OrthoDB" id="5783963at2759"/>
<feature type="compositionally biased region" description="Basic and acidic residues" evidence="3">
    <location>
        <begin position="89"/>
        <end position="102"/>
    </location>
</feature>
<dbReference type="SMART" id="SM00995">
    <property type="entry name" value="AD"/>
    <property type="match status" value="1"/>
</dbReference>
<dbReference type="InterPro" id="IPR039223">
    <property type="entry name" value="AATF/Bfr2"/>
</dbReference>
<dbReference type="Proteomes" id="UP000664169">
    <property type="component" value="Unassembled WGS sequence"/>
</dbReference>
<reference evidence="5" key="1">
    <citation type="submission" date="2021-03" db="EMBL/GenBank/DDBJ databases">
        <authorList>
            <person name="Tagirdzhanova G."/>
        </authorList>
    </citation>
    <scope>NUCLEOTIDE SEQUENCE</scope>
</reference>
<protein>
    <recommendedName>
        <fullName evidence="2">Protein BFR2</fullName>
    </recommendedName>
</protein>
<feature type="compositionally biased region" description="Acidic residues" evidence="3">
    <location>
        <begin position="15"/>
        <end position="28"/>
    </location>
</feature>
<feature type="compositionally biased region" description="Low complexity" evidence="3">
    <location>
        <begin position="646"/>
        <end position="666"/>
    </location>
</feature>